<dbReference type="RefSeq" id="WP_222580118.1">
    <property type="nucleotide sequence ID" value="NZ_JAHVHU010000009.1"/>
</dbReference>
<dbReference type="PANTHER" id="PTHR36173:SF2">
    <property type="entry name" value="RIBONUCLEASE VAPC16"/>
    <property type="match status" value="1"/>
</dbReference>
<dbReference type="InterPro" id="IPR041705">
    <property type="entry name" value="PIN_Sll0205"/>
</dbReference>
<dbReference type="SUPFAM" id="SSF88723">
    <property type="entry name" value="PIN domain-like"/>
    <property type="match status" value="1"/>
</dbReference>
<accession>A0A953HPS3</accession>
<dbReference type="AlphaFoldDB" id="A0A953HPS3"/>
<dbReference type="Pfam" id="PF01850">
    <property type="entry name" value="PIN"/>
    <property type="match status" value="1"/>
</dbReference>
<sequence>MKYLLDTQVLIWIFGEKNRLTNIASEIIKDKTNSLFVRKVSFWEAAIKVNIGKLTLPFELETLAKEALLNKIIISEIEINHISNLGNLQFHHRDPFDRLILSKAMVDK</sequence>
<comment type="caution">
    <text evidence="2">The sequence shown here is derived from an EMBL/GenBank/DDBJ whole genome shotgun (WGS) entry which is preliminary data.</text>
</comment>
<dbReference type="InterPro" id="IPR002716">
    <property type="entry name" value="PIN_dom"/>
</dbReference>
<evidence type="ECO:0000313" key="3">
    <source>
        <dbReference type="Proteomes" id="UP000753961"/>
    </source>
</evidence>
<name>A0A953HPS3_9BACT</name>
<evidence type="ECO:0000259" key="1">
    <source>
        <dbReference type="Pfam" id="PF01850"/>
    </source>
</evidence>
<evidence type="ECO:0000313" key="2">
    <source>
        <dbReference type="EMBL" id="MBY5958583.1"/>
    </source>
</evidence>
<keyword evidence="3" id="KW-1185">Reference proteome</keyword>
<dbReference type="InterPro" id="IPR052919">
    <property type="entry name" value="TA_system_RNase"/>
</dbReference>
<organism evidence="2 3">
    <name type="scientific">Membranihabitans marinus</name>
    <dbReference type="NCBI Taxonomy" id="1227546"/>
    <lineage>
        <taxon>Bacteria</taxon>
        <taxon>Pseudomonadati</taxon>
        <taxon>Bacteroidota</taxon>
        <taxon>Saprospiria</taxon>
        <taxon>Saprospirales</taxon>
        <taxon>Saprospiraceae</taxon>
        <taxon>Membranihabitans</taxon>
    </lineage>
</organism>
<dbReference type="PANTHER" id="PTHR36173">
    <property type="entry name" value="RIBONUCLEASE VAPC16-RELATED"/>
    <property type="match status" value="1"/>
</dbReference>
<reference evidence="2" key="1">
    <citation type="submission" date="2021-06" db="EMBL/GenBank/DDBJ databases">
        <title>44 bacteria genomes isolated from Dapeng, Shenzhen.</title>
        <authorList>
            <person name="Zheng W."/>
            <person name="Yu S."/>
            <person name="Huang Y."/>
        </authorList>
    </citation>
    <scope>NUCLEOTIDE SEQUENCE</scope>
    <source>
        <strain evidence="2">DP5N28-2</strain>
    </source>
</reference>
<dbReference type="CDD" id="cd09872">
    <property type="entry name" value="PIN_Sll0205-like"/>
    <property type="match status" value="1"/>
</dbReference>
<dbReference type="EMBL" id="JAHVHU010000009">
    <property type="protein sequence ID" value="MBY5958583.1"/>
    <property type="molecule type" value="Genomic_DNA"/>
</dbReference>
<gene>
    <name evidence="2" type="ORF">KUV50_10595</name>
</gene>
<dbReference type="Proteomes" id="UP000753961">
    <property type="component" value="Unassembled WGS sequence"/>
</dbReference>
<protein>
    <submittedName>
        <fullName evidence="2">Type II toxin-antitoxin system VapC family toxin</fullName>
    </submittedName>
</protein>
<feature type="domain" description="PIN" evidence="1">
    <location>
        <begin position="3"/>
        <end position="105"/>
    </location>
</feature>
<proteinExistence type="predicted"/>
<dbReference type="InterPro" id="IPR029060">
    <property type="entry name" value="PIN-like_dom_sf"/>
</dbReference>